<feature type="region of interest" description="Disordered" evidence="1">
    <location>
        <begin position="1"/>
        <end position="53"/>
    </location>
</feature>
<name>A0A318TKJ7_9BACL</name>
<keyword evidence="3" id="KW-1185">Reference proteome</keyword>
<sequence>MPHKGKEKIDRLEDSATFDDVPNEELNEKVKDEKNKEKTKDTSSSEDGKLDEN</sequence>
<evidence type="ECO:0000256" key="1">
    <source>
        <dbReference type="SAM" id="MobiDB-lite"/>
    </source>
</evidence>
<comment type="caution">
    <text evidence="2">The sequence shown here is derived from an EMBL/GenBank/DDBJ whole genome shotgun (WGS) entry which is preliminary data.</text>
</comment>
<reference evidence="2 3" key="1">
    <citation type="submission" date="2018-06" db="EMBL/GenBank/DDBJ databases">
        <title>Genomic Encyclopedia of Archaeal and Bacterial Type Strains, Phase II (KMG-II): from individual species to whole genera.</title>
        <authorList>
            <person name="Goeker M."/>
        </authorList>
    </citation>
    <scope>NUCLEOTIDE SEQUENCE [LARGE SCALE GENOMIC DNA]</scope>
    <source>
        <strain evidence="2 3">KACC 16626</strain>
    </source>
</reference>
<dbReference type="EMBL" id="QJTJ01000023">
    <property type="protein sequence ID" value="PYF04347.1"/>
    <property type="molecule type" value="Genomic_DNA"/>
</dbReference>
<gene>
    <name evidence="2" type="ORF">BJ095_12347</name>
</gene>
<dbReference type="AlphaFoldDB" id="A0A318TKJ7"/>
<feature type="compositionally biased region" description="Basic and acidic residues" evidence="1">
    <location>
        <begin position="26"/>
        <end position="53"/>
    </location>
</feature>
<protein>
    <submittedName>
        <fullName evidence="2">Uncharacterized protein</fullName>
    </submittedName>
</protein>
<accession>A0A318TKJ7</accession>
<evidence type="ECO:0000313" key="2">
    <source>
        <dbReference type="EMBL" id="PYF04347.1"/>
    </source>
</evidence>
<proteinExistence type="predicted"/>
<evidence type="ECO:0000313" key="3">
    <source>
        <dbReference type="Proteomes" id="UP000247416"/>
    </source>
</evidence>
<dbReference type="RefSeq" id="WP_181418079.1">
    <property type="nucleotide sequence ID" value="NZ_CP085009.1"/>
</dbReference>
<organism evidence="2 3">
    <name type="scientific">Ureibacillus chungkukjangi</name>
    <dbReference type="NCBI Taxonomy" id="1202712"/>
    <lineage>
        <taxon>Bacteria</taxon>
        <taxon>Bacillati</taxon>
        <taxon>Bacillota</taxon>
        <taxon>Bacilli</taxon>
        <taxon>Bacillales</taxon>
        <taxon>Caryophanaceae</taxon>
        <taxon>Ureibacillus</taxon>
    </lineage>
</organism>
<dbReference type="Proteomes" id="UP000247416">
    <property type="component" value="Unassembled WGS sequence"/>
</dbReference>